<comment type="caution">
    <text evidence="1">The sequence shown here is derived from an EMBL/GenBank/DDBJ whole genome shotgun (WGS) entry which is preliminary data.</text>
</comment>
<dbReference type="Gene3D" id="1.10.1510.10">
    <property type="entry name" value="Uncharacterised protein YqeY/AIM41 PF09424, N-terminal domain"/>
    <property type="match status" value="1"/>
</dbReference>
<dbReference type="PANTHER" id="PTHR28055">
    <property type="entry name" value="ALTERED INHERITANCE OF MITOCHONDRIA PROTEIN 41, MITOCHONDRIAL"/>
    <property type="match status" value="1"/>
</dbReference>
<dbReference type="InterPro" id="IPR042184">
    <property type="entry name" value="YqeY/Aim41_N"/>
</dbReference>
<evidence type="ECO:0000313" key="1">
    <source>
        <dbReference type="EMBL" id="MBP2026326.1"/>
    </source>
</evidence>
<sequence>MTLKDTLMNDLKESMKNKDQVRKSVVTLVRSAIKQKEVDERVELSDDDILDVISKQLKQRKDALEEFKKLQRDDLVDETEKEISILMGYLPEQLTDEELHAIVSETINQVGATTMKDMGKIMGVVMPKVKGKADGKRINEIAKQILN</sequence>
<name>A0ABS4KGR5_9FIRM</name>
<protein>
    <submittedName>
        <fullName evidence="1">Uncharacterized protein YqeY</fullName>
    </submittedName>
</protein>
<proteinExistence type="predicted"/>
<evidence type="ECO:0000313" key="2">
    <source>
        <dbReference type="Proteomes" id="UP001314903"/>
    </source>
</evidence>
<dbReference type="RefSeq" id="WP_209658262.1">
    <property type="nucleotide sequence ID" value="NZ_JAGGLI010000001.1"/>
</dbReference>
<dbReference type="InterPro" id="IPR003789">
    <property type="entry name" value="Asn/Gln_tRNA_amidoTrase-B-like"/>
</dbReference>
<dbReference type="PANTHER" id="PTHR28055:SF1">
    <property type="entry name" value="ALTERED INHERITANCE OF MITOCHONDRIA PROTEIN 41, MITOCHONDRIAL"/>
    <property type="match status" value="1"/>
</dbReference>
<accession>A0ABS4KGR5</accession>
<dbReference type="Proteomes" id="UP001314903">
    <property type="component" value="Unassembled WGS sequence"/>
</dbReference>
<dbReference type="EMBL" id="JAGGLI010000001">
    <property type="protein sequence ID" value="MBP2026326.1"/>
    <property type="molecule type" value="Genomic_DNA"/>
</dbReference>
<dbReference type="Gene3D" id="1.10.10.410">
    <property type="match status" value="1"/>
</dbReference>
<dbReference type="SUPFAM" id="SSF89095">
    <property type="entry name" value="GatB/YqeY motif"/>
    <property type="match status" value="1"/>
</dbReference>
<dbReference type="InterPro" id="IPR023168">
    <property type="entry name" value="GatB_Yqey_C_2"/>
</dbReference>
<keyword evidence="2" id="KW-1185">Reference proteome</keyword>
<dbReference type="InterPro" id="IPR019004">
    <property type="entry name" value="YqeY/Aim41"/>
</dbReference>
<gene>
    <name evidence="1" type="ORF">J2Z35_000115</name>
</gene>
<dbReference type="Pfam" id="PF09424">
    <property type="entry name" value="YqeY"/>
    <property type="match status" value="1"/>
</dbReference>
<reference evidence="1 2" key="1">
    <citation type="submission" date="2021-03" db="EMBL/GenBank/DDBJ databases">
        <title>Genomic Encyclopedia of Type Strains, Phase IV (KMG-IV): sequencing the most valuable type-strain genomes for metagenomic binning, comparative biology and taxonomic classification.</title>
        <authorList>
            <person name="Goeker M."/>
        </authorList>
    </citation>
    <scope>NUCLEOTIDE SEQUENCE [LARGE SCALE GENOMIC DNA]</scope>
    <source>
        <strain evidence="1 2">DSM 27512</strain>
    </source>
</reference>
<organism evidence="1 2">
    <name type="scientific">Acetoanaerobium pronyense</name>
    <dbReference type="NCBI Taxonomy" id="1482736"/>
    <lineage>
        <taxon>Bacteria</taxon>
        <taxon>Bacillati</taxon>
        <taxon>Bacillota</taxon>
        <taxon>Clostridia</taxon>
        <taxon>Peptostreptococcales</taxon>
        <taxon>Filifactoraceae</taxon>
        <taxon>Acetoanaerobium</taxon>
    </lineage>
</organism>